<dbReference type="EMBL" id="AKFT01000077">
    <property type="protein sequence ID" value="EJF46143.1"/>
    <property type="molecule type" value="Genomic_DNA"/>
</dbReference>
<comment type="caution">
    <text evidence="1">The sequence shown here is derived from an EMBL/GenBank/DDBJ whole genome shotgun (WGS) entry which is preliminary data.</text>
</comment>
<proteinExistence type="predicted"/>
<name>J1HKU0_9ACTO</name>
<keyword evidence="2" id="KW-1185">Reference proteome</keyword>
<dbReference type="RefSeq" id="WP_008730946.1">
    <property type="nucleotide sequence ID" value="NZ_AKFT01000077.1"/>
</dbReference>
<sequence>MWSLERGERTSLTTSGDQLFTITASEDHSHVDSVAAYSISGSEPEKQWEVQLPGNRGVPIGVWGDYFFVDNQLIERSSGRVTEASWSAEVMFVIVINDMAIACDERDACEAWRASDPFSRAWSATIKDSQRRLGSSRLITRANIHVGNRTILSLSPKTLVDVDTGETFDLSPESYDGLMATTDGWVADKGDGEYTILSPTGEKRGTFDGKFGDERFGPTPSQEYPSDEQYRGYLENSGLSWAELRMSMPRDNTPGDTCPIGITIGNSTMNGLFRPVDSANCSRYPDAFAVSGDEKVVMAVSDVPLSSQSGIILGAWSLADQRDIDFPGLDTKTSLLHLAGPSLIIASDRTSGRIRAYTPGNS</sequence>
<accession>J1HKU0</accession>
<dbReference type="AlphaFoldDB" id="J1HKU0"/>
<dbReference type="OrthoDB" id="3258262at2"/>
<dbReference type="eggNOG" id="ENOG5034CIE">
    <property type="taxonomic scope" value="Bacteria"/>
</dbReference>
<dbReference type="PATRIC" id="fig|1125718.3.peg.1076"/>
<evidence type="ECO:0000313" key="1">
    <source>
        <dbReference type="EMBL" id="EJF46143.1"/>
    </source>
</evidence>
<reference evidence="1 2" key="1">
    <citation type="submission" date="2012-05" db="EMBL/GenBank/DDBJ databases">
        <authorList>
            <person name="Harkins D.M."/>
            <person name="Madupu R."/>
            <person name="Durkin A.S."/>
            <person name="Torralba M."/>
            <person name="Methe B."/>
            <person name="Sutton G.G."/>
            <person name="Nelson K.E."/>
        </authorList>
    </citation>
    <scope>NUCLEOTIDE SEQUENCE [LARGE SCALE GENOMIC DNA]</scope>
    <source>
        <strain evidence="1 2">F0489</strain>
    </source>
</reference>
<dbReference type="Proteomes" id="UP000002941">
    <property type="component" value="Unassembled WGS sequence"/>
</dbReference>
<evidence type="ECO:0000313" key="2">
    <source>
        <dbReference type="Proteomes" id="UP000002941"/>
    </source>
</evidence>
<organism evidence="1 2">
    <name type="scientific">Actinomyces massiliensis F0489</name>
    <dbReference type="NCBI Taxonomy" id="1125718"/>
    <lineage>
        <taxon>Bacteria</taxon>
        <taxon>Bacillati</taxon>
        <taxon>Actinomycetota</taxon>
        <taxon>Actinomycetes</taxon>
        <taxon>Actinomycetales</taxon>
        <taxon>Actinomycetaceae</taxon>
        <taxon>Actinomyces</taxon>
    </lineage>
</organism>
<protein>
    <submittedName>
        <fullName evidence="1">Uncharacterized protein</fullName>
    </submittedName>
</protein>
<gene>
    <name evidence="1" type="ORF">HMPREF1318_0612</name>
</gene>